<sequence length="191" mass="20965">MGPKRETYTVEIAGLVRHLPLFEIAPGVRIAIFNMLGDTEVVLAAAKELARRIPKEAEVIVTPEAKAIPLAYQLSIETGLPYVILRKSYKPYMGEALSAETLSITTGQPQTLYLDEKDIELVRGRKVVLVDDVISTGSTLQAMRLLMNKAGAIVIAEAAVFTEGERAKWRHIIALGHLPIFTANSKNAKKE</sequence>
<evidence type="ECO:0000313" key="3">
    <source>
        <dbReference type="Proteomes" id="UP000197025"/>
    </source>
</evidence>
<protein>
    <submittedName>
        <fullName evidence="2">Adenine phosphoribosyltransferase</fullName>
    </submittedName>
</protein>
<dbReference type="Pfam" id="PF00156">
    <property type="entry name" value="Pribosyltran"/>
    <property type="match status" value="1"/>
</dbReference>
<dbReference type="AlphaFoldDB" id="A0A212RE30"/>
<evidence type="ECO:0000259" key="1">
    <source>
        <dbReference type="Pfam" id="PF00156"/>
    </source>
</evidence>
<gene>
    <name evidence="2" type="ORF">SAMN02746019_00012570</name>
</gene>
<organism evidence="2 3">
    <name type="scientific">Thermoflexus hugenholtzii JAD2</name>
    <dbReference type="NCBI Taxonomy" id="877466"/>
    <lineage>
        <taxon>Bacteria</taxon>
        <taxon>Bacillati</taxon>
        <taxon>Chloroflexota</taxon>
        <taxon>Thermoflexia</taxon>
        <taxon>Thermoflexales</taxon>
        <taxon>Thermoflexaceae</taxon>
        <taxon>Thermoflexus</taxon>
    </lineage>
</organism>
<name>A0A212RE30_9CHLR</name>
<dbReference type="InterPro" id="IPR029057">
    <property type="entry name" value="PRTase-like"/>
</dbReference>
<dbReference type="InParanoid" id="A0A212RE30"/>
<dbReference type="Gene3D" id="3.40.50.2020">
    <property type="match status" value="1"/>
</dbReference>
<dbReference type="EMBL" id="FYEK01000044">
    <property type="protein sequence ID" value="SNB70528.1"/>
    <property type="molecule type" value="Genomic_DNA"/>
</dbReference>
<keyword evidence="2" id="KW-0808">Transferase</keyword>
<dbReference type="PANTHER" id="PTHR43218:SF1">
    <property type="entry name" value="PHOSPHORIBOSYLTRANSFERASE"/>
    <property type="match status" value="1"/>
</dbReference>
<dbReference type="NCBIfam" id="NF005592">
    <property type="entry name" value="PRK07322.1"/>
    <property type="match status" value="1"/>
</dbReference>
<dbReference type="InterPro" id="IPR000836">
    <property type="entry name" value="PRTase_dom"/>
</dbReference>
<dbReference type="GO" id="GO:0016757">
    <property type="term" value="F:glycosyltransferase activity"/>
    <property type="evidence" value="ECO:0007669"/>
    <property type="project" value="UniProtKB-KW"/>
</dbReference>
<proteinExistence type="predicted"/>
<dbReference type="Proteomes" id="UP000197025">
    <property type="component" value="Unassembled WGS sequence"/>
</dbReference>
<dbReference type="PANTHER" id="PTHR43218">
    <property type="entry name" value="PHOSPHORIBOSYLTRANSFERASE-RELATED"/>
    <property type="match status" value="1"/>
</dbReference>
<evidence type="ECO:0000313" key="2">
    <source>
        <dbReference type="EMBL" id="SNB70528.1"/>
    </source>
</evidence>
<dbReference type="SUPFAM" id="SSF53271">
    <property type="entry name" value="PRTase-like"/>
    <property type="match status" value="1"/>
</dbReference>
<feature type="domain" description="Phosphoribosyltransferase" evidence="1">
    <location>
        <begin position="44"/>
        <end position="167"/>
    </location>
</feature>
<accession>A0A212RE30</accession>
<keyword evidence="3" id="KW-1185">Reference proteome</keyword>
<dbReference type="CDD" id="cd06223">
    <property type="entry name" value="PRTases_typeI"/>
    <property type="match status" value="1"/>
</dbReference>
<dbReference type="RefSeq" id="WP_088571906.1">
    <property type="nucleotide sequence ID" value="NZ_FYEK01000044.1"/>
</dbReference>
<keyword evidence="2" id="KW-0328">Glycosyltransferase</keyword>
<reference evidence="3" key="1">
    <citation type="submission" date="2017-06" db="EMBL/GenBank/DDBJ databases">
        <authorList>
            <person name="Varghese N."/>
            <person name="Submissions S."/>
        </authorList>
    </citation>
    <scope>NUCLEOTIDE SEQUENCE [LARGE SCALE GENOMIC DNA]</scope>
    <source>
        <strain evidence="3">JAD2</strain>
    </source>
</reference>
<dbReference type="OrthoDB" id="4213751at2"/>